<keyword evidence="7" id="KW-0492">Microsome</keyword>
<evidence type="ECO:0000256" key="4">
    <source>
        <dbReference type="ARBA" id="ARBA00012109"/>
    </source>
</evidence>
<evidence type="ECO:0000256" key="3">
    <source>
        <dbReference type="ARBA" id="ARBA00010617"/>
    </source>
</evidence>
<keyword evidence="9" id="KW-0408">Iron</keyword>
<dbReference type="GO" id="GO:0016712">
    <property type="term" value="F:oxidoreductase activity, acting on paired donors, with incorporation or reduction of molecular oxygen, reduced flavin or flavoprotein as one donor, and incorporation of one atom of oxygen"/>
    <property type="evidence" value="ECO:0007669"/>
    <property type="project" value="UniProtKB-EC"/>
</dbReference>
<keyword evidence="8" id="KW-0560">Oxidoreductase</keyword>
<evidence type="ECO:0000256" key="1">
    <source>
        <dbReference type="ARBA" id="ARBA00004524"/>
    </source>
</evidence>
<dbReference type="GO" id="GO:0006082">
    <property type="term" value="P:organic acid metabolic process"/>
    <property type="evidence" value="ECO:0007669"/>
    <property type="project" value="TreeGrafter"/>
</dbReference>
<dbReference type="Pfam" id="PF00067">
    <property type="entry name" value="p450"/>
    <property type="match status" value="1"/>
</dbReference>
<dbReference type="EC" id="1.14.14.1" evidence="4"/>
<dbReference type="GO" id="GO:0006805">
    <property type="term" value="P:xenobiotic metabolic process"/>
    <property type="evidence" value="ECO:0007669"/>
    <property type="project" value="TreeGrafter"/>
</dbReference>
<dbReference type="GO" id="GO:0005789">
    <property type="term" value="C:endoplasmic reticulum membrane"/>
    <property type="evidence" value="ECO:0007669"/>
    <property type="project" value="UniProtKB-SubCell"/>
</dbReference>
<dbReference type="GO" id="GO:0005506">
    <property type="term" value="F:iron ion binding"/>
    <property type="evidence" value="ECO:0007669"/>
    <property type="project" value="InterPro"/>
</dbReference>
<keyword evidence="10" id="KW-0503">Monooxygenase</keyword>
<evidence type="ECO:0000313" key="13">
    <source>
        <dbReference type="Proteomes" id="UP000052978"/>
    </source>
</evidence>
<keyword evidence="13" id="KW-1185">Reference proteome</keyword>
<dbReference type="eggNOG" id="KOG0156">
    <property type="taxonomic scope" value="Eukaryota"/>
</dbReference>
<evidence type="ECO:0000256" key="10">
    <source>
        <dbReference type="ARBA" id="ARBA00023033"/>
    </source>
</evidence>
<keyword evidence="6" id="KW-0256">Endoplasmic reticulum</keyword>
<name>S7QGZ3_MYOBR</name>
<protein>
    <recommendedName>
        <fullName evidence="4">unspecific monooxygenase</fullName>
        <ecNumber evidence="4">1.14.14.1</ecNumber>
    </recommendedName>
</protein>
<organism evidence="12 13">
    <name type="scientific">Myotis brandtii</name>
    <name type="common">Brandt's bat</name>
    <dbReference type="NCBI Taxonomy" id="109478"/>
    <lineage>
        <taxon>Eukaryota</taxon>
        <taxon>Metazoa</taxon>
        <taxon>Chordata</taxon>
        <taxon>Craniata</taxon>
        <taxon>Vertebrata</taxon>
        <taxon>Euteleostomi</taxon>
        <taxon>Mammalia</taxon>
        <taxon>Eutheria</taxon>
        <taxon>Laurasiatheria</taxon>
        <taxon>Chiroptera</taxon>
        <taxon>Yangochiroptera</taxon>
        <taxon>Vespertilionidae</taxon>
        <taxon>Myotis</taxon>
    </lineage>
</organism>
<dbReference type="Gene3D" id="1.10.630.10">
    <property type="entry name" value="Cytochrome P450"/>
    <property type="match status" value="1"/>
</dbReference>
<dbReference type="InterPro" id="IPR001128">
    <property type="entry name" value="Cyt_P450"/>
</dbReference>
<dbReference type="Proteomes" id="UP000052978">
    <property type="component" value="Unassembled WGS sequence"/>
</dbReference>
<dbReference type="InterPro" id="IPR036396">
    <property type="entry name" value="Cyt_P450_sf"/>
</dbReference>
<dbReference type="AlphaFoldDB" id="S7QGZ3"/>
<dbReference type="PANTHER" id="PTHR24300">
    <property type="entry name" value="CYTOCHROME P450 508A4-RELATED"/>
    <property type="match status" value="1"/>
</dbReference>
<dbReference type="SUPFAM" id="SSF48264">
    <property type="entry name" value="Cytochrome P450"/>
    <property type="match status" value="1"/>
</dbReference>
<evidence type="ECO:0000256" key="7">
    <source>
        <dbReference type="ARBA" id="ARBA00022848"/>
    </source>
</evidence>
<comment type="subcellular location">
    <subcellularLocation>
        <location evidence="2">Endoplasmic reticulum membrane</location>
    </subcellularLocation>
    <subcellularLocation>
        <location evidence="1">Microsome membrane</location>
    </subcellularLocation>
</comment>
<comment type="similarity">
    <text evidence="3">Belongs to the cytochrome P450 family.</text>
</comment>
<evidence type="ECO:0000256" key="8">
    <source>
        <dbReference type="ARBA" id="ARBA00023002"/>
    </source>
</evidence>
<proteinExistence type="inferred from homology"/>
<dbReference type="GO" id="GO:0020037">
    <property type="term" value="F:heme binding"/>
    <property type="evidence" value="ECO:0007669"/>
    <property type="project" value="InterPro"/>
</dbReference>
<keyword evidence="5" id="KW-0479">Metal-binding</keyword>
<dbReference type="InterPro" id="IPR050182">
    <property type="entry name" value="Cytochrome_P450_fam2"/>
</dbReference>
<accession>S7QGZ3</accession>
<evidence type="ECO:0000256" key="9">
    <source>
        <dbReference type="ARBA" id="ARBA00023004"/>
    </source>
</evidence>
<evidence type="ECO:0000256" key="6">
    <source>
        <dbReference type="ARBA" id="ARBA00022824"/>
    </source>
</evidence>
<dbReference type="PANTHER" id="PTHR24300:SF400">
    <property type="entry name" value="CYTOCHROME P450 2C9"/>
    <property type="match status" value="1"/>
</dbReference>
<evidence type="ECO:0000256" key="11">
    <source>
        <dbReference type="ARBA" id="ARBA00023136"/>
    </source>
</evidence>
<dbReference type="EMBL" id="KE320583">
    <property type="protein sequence ID" value="EPQ20777.1"/>
    <property type="molecule type" value="Genomic_DNA"/>
</dbReference>
<gene>
    <name evidence="12" type="ORF">D623_10000465</name>
</gene>
<evidence type="ECO:0000256" key="2">
    <source>
        <dbReference type="ARBA" id="ARBA00004586"/>
    </source>
</evidence>
<evidence type="ECO:0000256" key="5">
    <source>
        <dbReference type="ARBA" id="ARBA00022723"/>
    </source>
</evidence>
<reference evidence="12 13" key="1">
    <citation type="journal article" date="2013" name="Nat. Commun.">
        <title>Genome analysis reveals insights into physiology and longevity of the Brandt's bat Myotis brandtii.</title>
        <authorList>
            <person name="Seim I."/>
            <person name="Fang X."/>
            <person name="Xiong Z."/>
            <person name="Lobanov A.V."/>
            <person name="Huang Z."/>
            <person name="Ma S."/>
            <person name="Feng Y."/>
            <person name="Turanov A.A."/>
            <person name="Zhu Y."/>
            <person name="Lenz T.L."/>
            <person name="Gerashchenko M.V."/>
            <person name="Fan D."/>
            <person name="Hee Yim S."/>
            <person name="Yao X."/>
            <person name="Jordan D."/>
            <person name="Xiong Y."/>
            <person name="Ma Y."/>
            <person name="Lyapunov A.N."/>
            <person name="Chen G."/>
            <person name="Kulakova O.I."/>
            <person name="Sun Y."/>
            <person name="Lee S.G."/>
            <person name="Bronson R.T."/>
            <person name="Moskalev A.A."/>
            <person name="Sunyaev S.R."/>
            <person name="Zhang G."/>
            <person name="Krogh A."/>
            <person name="Wang J."/>
            <person name="Gladyshev V.N."/>
        </authorList>
    </citation>
    <scope>NUCLEOTIDE SEQUENCE [LARGE SCALE GENOMIC DNA]</scope>
</reference>
<sequence>MKPTVVLHGYEAVKEALIDKGEEFSGRGSFPVAEKANQGFGIIFSNGKRWKEIRRFSLMTLRNLGMGKRNIEDRVQEEARCLVEELRKTNEFGSVFSLLNFAPTLWDFGDKYVAIICLPQLV</sequence>
<keyword evidence="11" id="KW-0472">Membrane</keyword>
<evidence type="ECO:0000313" key="12">
    <source>
        <dbReference type="EMBL" id="EPQ20777.1"/>
    </source>
</evidence>